<sequence>MLPSFFYPTISLLALPIVTARAQQHPINSQNAPSYRGSLVSLHRSLVEIESLTGNEYTVGNFLAEYLSNRGYQTQLNSLPPTDKTKPGETRSDLLAWRGSDFSHSKVVVTSHIDTVPPYIPYGISDEIPTSETVITGRGSVDAKASVAAQIIAVEELMAAGSLDTDDVALLYVVGEESTGDGMRAFSDMLGNMDPEPQIQAAIFGEPTENKLACGHKGHVGCVVTAKGKAGHSGYPWLGKSANEIMIKALAKLFGTDLGSSPLFGHTTVNVGIMDGGVASNVIPESALADLTIRVAIGPQESGADTVVERLRMVLKSIDSEAFDTQCFNGYGVIECECNVEGFETEIMNYGTDIPNFKANAKRYLYGPGTILVAHSDHEAIKLADLEESVEGYKKLVMHALETVATAGGGDADL</sequence>
<dbReference type="CDD" id="cd05652">
    <property type="entry name" value="M20_ArgE_DapE-like_fungal"/>
    <property type="match status" value="1"/>
</dbReference>
<comment type="caution">
    <text evidence="5">The sequence shown here is derived from an EMBL/GenBank/DDBJ whole genome shotgun (WGS) entry which is preliminary data.</text>
</comment>
<dbReference type="InterPro" id="IPR036264">
    <property type="entry name" value="Bact_exopeptidase_dim_dom"/>
</dbReference>
<proteinExistence type="predicted"/>
<organism evidence="5 6">
    <name type="scientific">Zalerion maritima</name>
    <dbReference type="NCBI Taxonomy" id="339359"/>
    <lineage>
        <taxon>Eukaryota</taxon>
        <taxon>Fungi</taxon>
        <taxon>Dikarya</taxon>
        <taxon>Ascomycota</taxon>
        <taxon>Pezizomycotina</taxon>
        <taxon>Sordariomycetes</taxon>
        <taxon>Lulworthiomycetidae</taxon>
        <taxon>Lulworthiales</taxon>
        <taxon>Lulworthiaceae</taxon>
        <taxon>Zalerion</taxon>
    </lineage>
</organism>
<keyword evidence="1" id="KW-0479">Metal-binding</keyword>
<dbReference type="EMBL" id="JAKWBI020000321">
    <property type="protein sequence ID" value="KAJ2896637.1"/>
    <property type="molecule type" value="Genomic_DNA"/>
</dbReference>
<keyword evidence="2" id="KW-0378">Hydrolase</keyword>
<dbReference type="SUPFAM" id="SSF53187">
    <property type="entry name" value="Zn-dependent exopeptidases"/>
    <property type="match status" value="1"/>
</dbReference>
<dbReference type="GO" id="GO:0016787">
    <property type="term" value="F:hydrolase activity"/>
    <property type="evidence" value="ECO:0007669"/>
    <property type="project" value="UniProtKB-KW"/>
</dbReference>
<accession>A0AAD5RK51</accession>
<dbReference type="Gene3D" id="3.30.70.360">
    <property type="match status" value="1"/>
</dbReference>
<name>A0AAD5RK51_9PEZI</name>
<dbReference type="AlphaFoldDB" id="A0AAD5RK51"/>
<keyword evidence="6" id="KW-1185">Reference proteome</keyword>
<dbReference type="PANTHER" id="PTHR43808:SF30">
    <property type="entry name" value="ACETYLORNITHINE DEACETYLASE"/>
    <property type="match status" value="1"/>
</dbReference>
<evidence type="ECO:0000259" key="4">
    <source>
        <dbReference type="Pfam" id="PF07687"/>
    </source>
</evidence>
<evidence type="ECO:0000256" key="1">
    <source>
        <dbReference type="ARBA" id="ARBA00022723"/>
    </source>
</evidence>
<evidence type="ECO:0000256" key="2">
    <source>
        <dbReference type="ARBA" id="ARBA00022801"/>
    </source>
</evidence>
<feature type="domain" description="Peptidase M20 dimerisation" evidence="4">
    <location>
        <begin position="215"/>
        <end position="315"/>
    </location>
</feature>
<dbReference type="InterPro" id="IPR011650">
    <property type="entry name" value="Peptidase_M20_dimer"/>
</dbReference>
<reference evidence="5" key="1">
    <citation type="submission" date="2022-07" db="EMBL/GenBank/DDBJ databases">
        <title>Draft genome sequence of Zalerion maritima ATCC 34329, a (micro)plastics degrading marine fungus.</title>
        <authorList>
            <person name="Paco A."/>
            <person name="Goncalves M.F.M."/>
            <person name="Rocha-Santos T.A.P."/>
            <person name="Alves A."/>
        </authorList>
    </citation>
    <scope>NUCLEOTIDE SEQUENCE</scope>
    <source>
        <strain evidence="5">ATCC 34329</strain>
    </source>
</reference>
<keyword evidence="3" id="KW-0732">Signal</keyword>
<dbReference type="SUPFAM" id="SSF55031">
    <property type="entry name" value="Bacterial exopeptidase dimerisation domain"/>
    <property type="match status" value="1"/>
</dbReference>
<dbReference type="InterPro" id="IPR050072">
    <property type="entry name" value="Peptidase_M20A"/>
</dbReference>
<dbReference type="GO" id="GO:0046872">
    <property type="term" value="F:metal ion binding"/>
    <property type="evidence" value="ECO:0007669"/>
    <property type="project" value="UniProtKB-KW"/>
</dbReference>
<evidence type="ECO:0000313" key="6">
    <source>
        <dbReference type="Proteomes" id="UP001201980"/>
    </source>
</evidence>
<evidence type="ECO:0000256" key="3">
    <source>
        <dbReference type="SAM" id="SignalP"/>
    </source>
</evidence>
<dbReference type="PANTHER" id="PTHR43808">
    <property type="entry name" value="ACETYLORNITHINE DEACETYLASE"/>
    <property type="match status" value="1"/>
</dbReference>
<dbReference type="Gene3D" id="3.40.630.10">
    <property type="entry name" value="Zn peptidases"/>
    <property type="match status" value="1"/>
</dbReference>
<evidence type="ECO:0000313" key="5">
    <source>
        <dbReference type="EMBL" id="KAJ2896637.1"/>
    </source>
</evidence>
<feature type="chain" id="PRO_5042061791" description="Peptidase M20 dimerisation domain-containing protein" evidence="3">
    <location>
        <begin position="23"/>
        <end position="414"/>
    </location>
</feature>
<gene>
    <name evidence="5" type="ORF">MKZ38_005396</name>
</gene>
<dbReference type="Proteomes" id="UP001201980">
    <property type="component" value="Unassembled WGS sequence"/>
</dbReference>
<protein>
    <recommendedName>
        <fullName evidence="4">Peptidase M20 dimerisation domain-containing protein</fullName>
    </recommendedName>
</protein>
<feature type="signal peptide" evidence="3">
    <location>
        <begin position="1"/>
        <end position="22"/>
    </location>
</feature>
<dbReference type="Pfam" id="PF07687">
    <property type="entry name" value="M20_dimer"/>
    <property type="match status" value="1"/>
</dbReference>